<dbReference type="PROSITE" id="PS50109">
    <property type="entry name" value="HIS_KIN"/>
    <property type="match status" value="1"/>
</dbReference>
<keyword evidence="9" id="KW-0902">Two-component regulatory system</keyword>
<dbReference type="PANTHER" id="PTHR45436">
    <property type="entry name" value="SENSOR HISTIDINE KINASE YKOH"/>
    <property type="match status" value="1"/>
</dbReference>
<keyword evidence="5" id="KW-0808">Transferase</keyword>
<dbReference type="InterPro" id="IPR003594">
    <property type="entry name" value="HATPase_dom"/>
</dbReference>
<dbReference type="AlphaFoldDB" id="A0A4R6S595"/>
<comment type="caution">
    <text evidence="14">The sequence shown here is derived from an EMBL/GenBank/DDBJ whole genome shotgun (WGS) entry which is preliminary data.</text>
</comment>
<keyword evidence="8 11" id="KW-1133">Transmembrane helix</keyword>
<evidence type="ECO:0000259" key="12">
    <source>
        <dbReference type="PROSITE" id="PS50109"/>
    </source>
</evidence>
<dbReference type="Gene3D" id="1.10.287.130">
    <property type="match status" value="1"/>
</dbReference>
<dbReference type="Gene3D" id="6.10.340.10">
    <property type="match status" value="1"/>
</dbReference>
<evidence type="ECO:0000256" key="2">
    <source>
        <dbReference type="ARBA" id="ARBA00004236"/>
    </source>
</evidence>
<dbReference type="Pfam" id="PF00672">
    <property type="entry name" value="HAMP"/>
    <property type="match status" value="1"/>
</dbReference>
<comment type="subcellular location">
    <subcellularLocation>
        <location evidence="2">Cell membrane</location>
    </subcellularLocation>
</comment>
<keyword evidence="4" id="KW-0597">Phosphoprotein</keyword>
<evidence type="ECO:0000256" key="8">
    <source>
        <dbReference type="ARBA" id="ARBA00022989"/>
    </source>
</evidence>
<dbReference type="SMART" id="SM00304">
    <property type="entry name" value="HAMP"/>
    <property type="match status" value="1"/>
</dbReference>
<dbReference type="Pfam" id="PF02518">
    <property type="entry name" value="HATPase_c"/>
    <property type="match status" value="1"/>
</dbReference>
<organism evidence="14 15">
    <name type="scientific">Labedaea rhizosphaerae</name>
    <dbReference type="NCBI Taxonomy" id="598644"/>
    <lineage>
        <taxon>Bacteria</taxon>
        <taxon>Bacillati</taxon>
        <taxon>Actinomycetota</taxon>
        <taxon>Actinomycetes</taxon>
        <taxon>Pseudonocardiales</taxon>
        <taxon>Pseudonocardiaceae</taxon>
        <taxon>Labedaea</taxon>
    </lineage>
</organism>
<evidence type="ECO:0000259" key="13">
    <source>
        <dbReference type="PROSITE" id="PS50885"/>
    </source>
</evidence>
<name>A0A4R6S595_LABRH</name>
<evidence type="ECO:0000313" key="14">
    <source>
        <dbReference type="EMBL" id="TDP94880.1"/>
    </source>
</evidence>
<proteinExistence type="predicted"/>
<dbReference type="RefSeq" id="WP_133852296.1">
    <property type="nucleotide sequence ID" value="NZ_SNXZ01000005.1"/>
</dbReference>
<dbReference type="OrthoDB" id="9786919at2"/>
<dbReference type="Pfam" id="PF00512">
    <property type="entry name" value="HisKA"/>
    <property type="match status" value="1"/>
</dbReference>
<dbReference type="InterPro" id="IPR036890">
    <property type="entry name" value="HATPase_C_sf"/>
</dbReference>
<dbReference type="InterPro" id="IPR036097">
    <property type="entry name" value="HisK_dim/P_sf"/>
</dbReference>
<evidence type="ECO:0000256" key="10">
    <source>
        <dbReference type="ARBA" id="ARBA00023136"/>
    </source>
</evidence>
<dbReference type="InterPro" id="IPR003661">
    <property type="entry name" value="HisK_dim/P_dom"/>
</dbReference>
<dbReference type="Proteomes" id="UP000295444">
    <property type="component" value="Unassembled WGS sequence"/>
</dbReference>
<dbReference type="PROSITE" id="PS50885">
    <property type="entry name" value="HAMP"/>
    <property type="match status" value="1"/>
</dbReference>
<protein>
    <recommendedName>
        <fullName evidence="3">histidine kinase</fullName>
        <ecNumber evidence="3">2.7.13.3</ecNumber>
    </recommendedName>
</protein>
<dbReference type="SUPFAM" id="SSF158472">
    <property type="entry name" value="HAMP domain-like"/>
    <property type="match status" value="1"/>
</dbReference>
<dbReference type="PANTHER" id="PTHR45436:SF5">
    <property type="entry name" value="SENSOR HISTIDINE KINASE TRCS"/>
    <property type="match status" value="1"/>
</dbReference>
<evidence type="ECO:0000256" key="11">
    <source>
        <dbReference type="SAM" id="Phobius"/>
    </source>
</evidence>
<dbReference type="GO" id="GO:0000155">
    <property type="term" value="F:phosphorelay sensor kinase activity"/>
    <property type="evidence" value="ECO:0007669"/>
    <property type="project" value="InterPro"/>
</dbReference>
<keyword evidence="7 14" id="KW-0418">Kinase</keyword>
<evidence type="ECO:0000256" key="7">
    <source>
        <dbReference type="ARBA" id="ARBA00022777"/>
    </source>
</evidence>
<evidence type="ECO:0000313" key="15">
    <source>
        <dbReference type="Proteomes" id="UP000295444"/>
    </source>
</evidence>
<evidence type="ECO:0000256" key="6">
    <source>
        <dbReference type="ARBA" id="ARBA00022692"/>
    </source>
</evidence>
<dbReference type="InterPro" id="IPR003660">
    <property type="entry name" value="HAMP_dom"/>
</dbReference>
<evidence type="ECO:0000256" key="9">
    <source>
        <dbReference type="ARBA" id="ARBA00023012"/>
    </source>
</evidence>
<dbReference type="SUPFAM" id="SSF55874">
    <property type="entry name" value="ATPase domain of HSP90 chaperone/DNA topoisomerase II/histidine kinase"/>
    <property type="match status" value="1"/>
</dbReference>
<sequence length="407" mass="43958">MRLFPQSLRWRLSAVIAVVSVLVAVALSLLVRTEFSRMQLADARRVQDERIQLVVRDYGLSGDATLGAELDSTSIPAELRAAVKGGKRATYLERDATGAWIWAAAETNGKVLSLKTSYADRDRALDRLDEVLTIGSAGVLVLGSLLGIVLGSRLSRRLRKAASAARKVAEGDQETRVGATIGTRPRDETTELAQAVDAMAAALRARLIAEQRVTADIAHELRTPVTGLVTAAELLPPSRPAELVRDRVGVLRRLVEDILEVARLDTAAERADPVELELGEFVRRVASMNPDAEVRVTGEQQARTDPRRLERVLTNLLINAERHGAPPVEVEVDGLTVRVRDHGPGFPDELLREGPSRFRTASSDRGGGHGLGLTIASAQARVLDADLRLANAPDGGALVTLELPDRP</sequence>
<keyword evidence="10 11" id="KW-0472">Membrane</keyword>
<evidence type="ECO:0000256" key="4">
    <source>
        <dbReference type="ARBA" id="ARBA00022553"/>
    </source>
</evidence>
<accession>A0A4R6S595</accession>
<dbReference type="SUPFAM" id="SSF47384">
    <property type="entry name" value="Homodimeric domain of signal transducing histidine kinase"/>
    <property type="match status" value="1"/>
</dbReference>
<dbReference type="InterPro" id="IPR050428">
    <property type="entry name" value="TCS_sensor_his_kinase"/>
</dbReference>
<dbReference type="InterPro" id="IPR005467">
    <property type="entry name" value="His_kinase_dom"/>
</dbReference>
<comment type="catalytic activity">
    <reaction evidence="1">
        <text>ATP + protein L-histidine = ADP + protein N-phospho-L-histidine.</text>
        <dbReference type="EC" id="2.7.13.3"/>
    </reaction>
</comment>
<dbReference type="SMART" id="SM00388">
    <property type="entry name" value="HisKA"/>
    <property type="match status" value="1"/>
</dbReference>
<feature type="domain" description="HAMP" evidence="13">
    <location>
        <begin position="152"/>
        <end position="208"/>
    </location>
</feature>
<reference evidence="14 15" key="1">
    <citation type="submission" date="2019-03" db="EMBL/GenBank/DDBJ databases">
        <title>Genomic Encyclopedia of Type Strains, Phase IV (KMG-IV): sequencing the most valuable type-strain genomes for metagenomic binning, comparative biology and taxonomic classification.</title>
        <authorList>
            <person name="Goeker M."/>
        </authorList>
    </citation>
    <scope>NUCLEOTIDE SEQUENCE [LARGE SCALE GENOMIC DNA]</scope>
    <source>
        <strain evidence="14 15">DSM 45361</strain>
    </source>
</reference>
<dbReference type="EMBL" id="SNXZ01000005">
    <property type="protein sequence ID" value="TDP94880.1"/>
    <property type="molecule type" value="Genomic_DNA"/>
</dbReference>
<dbReference type="PRINTS" id="PR00344">
    <property type="entry name" value="BCTRLSENSOR"/>
</dbReference>
<feature type="transmembrane region" description="Helical" evidence="11">
    <location>
        <begin position="12"/>
        <end position="31"/>
    </location>
</feature>
<dbReference type="Gene3D" id="3.30.565.10">
    <property type="entry name" value="Histidine kinase-like ATPase, C-terminal domain"/>
    <property type="match status" value="1"/>
</dbReference>
<dbReference type="GO" id="GO:0005886">
    <property type="term" value="C:plasma membrane"/>
    <property type="evidence" value="ECO:0007669"/>
    <property type="project" value="UniProtKB-SubCell"/>
</dbReference>
<dbReference type="InterPro" id="IPR004358">
    <property type="entry name" value="Sig_transdc_His_kin-like_C"/>
</dbReference>
<feature type="domain" description="Histidine kinase" evidence="12">
    <location>
        <begin position="216"/>
        <end position="407"/>
    </location>
</feature>
<keyword evidence="6 11" id="KW-0812">Transmembrane</keyword>
<evidence type="ECO:0000256" key="3">
    <source>
        <dbReference type="ARBA" id="ARBA00012438"/>
    </source>
</evidence>
<dbReference type="EC" id="2.7.13.3" evidence="3"/>
<gene>
    <name evidence="14" type="ORF">EV186_105112</name>
</gene>
<feature type="transmembrane region" description="Helical" evidence="11">
    <location>
        <begin position="131"/>
        <end position="150"/>
    </location>
</feature>
<keyword evidence="15" id="KW-1185">Reference proteome</keyword>
<dbReference type="SMART" id="SM00387">
    <property type="entry name" value="HATPase_c"/>
    <property type="match status" value="1"/>
</dbReference>
<evidence type="ECO:0000256" key="1">
    <source>
        <dbReference type="ARBA" id="ARBA00000085"/>
    </source>
</evidence>
<evidence type="ECO:0000256" key="5">
    <source>
        <dbReference type="ARBA" id="ARBA00022679"/>
    </source>
</evidence>
<dbReference type="CDD" id="cd00082">
    <property type="entry name" value="HisKA"/>
    <property type="match status" value="1"/>
</dbReference>